<organism evidence="2 3">
    <name type="scientific">Spongisporangium articulatum</name>
    <dbReference type="NCBI Taxonomy" id="3362603"/>
    <lineage>
        <taxon>Bacteria</taxon>
        <taxon>Bacillati</taxon>
        <taxon>Actinomycetota</taxon>
        <taxon>Actinomycetes</taxon>
        <taxon>Kineosporiales</taxon>
        <taxon>Kineosporiaceae</taxon>
        <taxon>Spongisporangium</taxon>
    </lineage>
</organism>
<keyword evidence="3" id="KW-1185">Reference proteome</keyword>
<dbReference type="EMBL" id="JBITLV010000001">
    <property type="protein sequence ID" value="MFI7585957.1"/>
    <property type="molecule type" value="Genomic_DNA"/>
</dbReference>
<dbReference type="SUPFAM" id="SSF55729">
    <property type="entry name" value="Acyl-CoA N-acyltransferases (Nat)"/>
    <property type="match status" value="1"/>
</dbReference>
<comment type="caution">
    <text evidence="2">The sequence shown here is derived from an EMBL/GenBank/DDBJ whole genome shotgun (WGS) entry which is preliminary data.</text>
</comment>
<reference evidence="2 3" key="1">
    <citation type="submission" date="2024-10" db="EMBL/GenBank/DDBJ databases">
        <title>The Natural Products Discovery Center: Release of the First 8490 Sequenced Strains for Exploring Actinobacteria Biosynthetic Diversity.</title>
        <authorList>
            <person name="Kalkreuter E."/>
            <person name="Kautsar S.A."/>
            <person name="Yang D."/>
            <person name="Bader C.D."/>
            <person name="Teijaro C.N."/>
            <person name="Fluegel L."/>
            <person name="Davis C.M."/>
            <person name="Simpson J.R."/>
            <person name="Lauterbach L."/>
            <person name="Steele A.D."/>
            <person name="Gui C."/>
            <person name="Meng S."/>
            <person name="Li G."/>
            <person name="Viehrig K."/>
            <person name="Ye F."/>
            <person name="Su P."/>
            <person name="Kiefer A.F."/>
            <person name="Nichols A."/>
            <person name="Cepeda A.J."/>
            <person name="Yan W."/>
            <person name="Fan B."/>
            <person name="Jiang Y."/>
            <person name="Adhikari A."/>
            <person name="Zheng C.-J."/>
            <person name="Schuster L."/>
            <person name="Cowan T.M."/>
            <person name="Smanski M.J."/>
            <person name="Chevrette M.G."/>
            <person name="De Carvalho L.P.S."/>
            <person name="Shen B."/>
        </authorList>
    </citation>
    <scope>NUCLEOTIDE SEQUENCE [LARGE SCALE GENOMIC DNA]</scope>
    <source>
        <strain evidence="2 3">NPDC049639</strain>
    </source>
</reference>
<dbReference type="GO" id="GO:0016746">
    <property type="term" value="F:acyltransferase activity"/>
    <property type="evidence" value="ECO:0007669"/>
    <property type="project" value="UniProtKB-KW"/>
</dbReference>
<dbReference type="InterPro" id="IPR000182">
    <property type="entry name" value="GNAT_dom"/>
</dbReference>
<evidence type="ECO:0000313" key="2">
    <source>
        <dbReference type="EMBL" id="MFI7585957.1"/>
    </source>
</evidence>
<evidence type="ECO:0000313" key="3">
    <source>
        <dbReference type="Proteomes" id="UP001612915"/>
    </source>
</evidence>
<dbReference type="Proteomes" id="UP001612915">
    <property type="component" value="Unassembled WGS sequence"/>
</dbReference>
<evidence type="ECO:0000259" key="1">
    <source>
        <dbReference type="PROSITE" id="PS51186"/>
    </source>
</evidence>
<proteinExistence type="predicted"/>
<dbReference type="InterPro" id="IPR016181">
    <property type="entry name" value="Acyl_CoA_acyltransferase"/>
</dbReference>
<dbReference type="Gene3D" id="3.40.630.30">
    <property type="match status" value="1"/>
</dbReference>
<dbReference type="PROSITE" id="PS51186">
    <property type="entry name" value="GNAT"/>
    <property type="match status" value="1"/>
</dbReference>
<sequence>MTLTLVRHTADLSPEQLAEARALLFTVFAGDDPMTDDDWEHCLGGLHVLVHDGPELVAHGAVVMRRLLHAGRALRCGYVEGVAVRAGRRRRGLGGVVMAELERVVRAAYDLGALGATDDGAPFYASRGWRPWPGTTSTLTTSGLVRTPGEDGWIYVFGGTMPLEALDLTGDLACGPRLGDAW</sequence>
<name>A0ABW8AHX0_9ACTN</name>
<feature type="domain" description="N-acetyltransferase" evidence="1">
    <location>
        <begin position="7"/>
        <end position="169"/>
    </location>
</feature>
<dbReference type="EC" id="2.3.1.-" evidence="2"/>
<gene>
    <name evidence="2" type="ORF">ACIB24_02640</name>
</gene>
<protein>
    <submittedName>
        <fullName evidence="2">GNAT family N-acetyltransferase</fullName>
        <ecNumber evidence="2">2.3.1.-</ecNumber>
    </submittedName>
</protein>
<dbReference type="Pfam" id="PF13527">
    <property type="entry name" value="Acetyltransf_9"/>
    <property type="match status" value="1"/>
</dbReference>
<accession>A0ABW8AHX0</accession>
<dbReference type="RefSeq" id="WP_398274751.1">
    <property type="nucleotide sequence ID" value="NZ_JBITLV010000001.1"/>
</dbReference>
<keyword evidence="2" id="KW-0808">Transferase</keyword>
<keyword evidence="2" id="KW-0012">Acyltransferase</keyword>